<evidence type="ECO:0000313" key="4">
    <source>
        <dbReference type="EMBL" id="EFW05821.1"/>
    </source>
</evidence>
<dbReference type="EMBL" id="ADKX01000038">
    <property type="protein sequence ID" value="EFW04405.1"/>
    <property type="molecule type" value="Genomic_DNA"/>
</dbReference>
<dbReference type="EMBL" id="ADKX01000014">
    <property type="protein sequence ID" value="EFW05821.1"/>
    <property type="molecule type" value="Genomic_DNA"/>
</dbReference>
<organism evidence="4 5">
    <name type="scientific">Coprobacillus cateniformis</name>
    <dbReference type="NCBI Taxonomy" id="100884"/>
    <lineage>
        <taxon>Bacteria</taxon>
        <taxon>Bacillati</taxon>
        <taxon>Bacillota</taxon>
        <taxon>Erysipelotrichia</taxon>
        <taxon>Erysipelotrichales</taxon>
        <taxon>Coprobacillaceae</taxon>
        <taxon>Coprobacillus</taxon>
    </lineage>
</organism>
<comment type="caution">
    <text evidence="4">The sequence shown here is derived from an EMBL/GenBank/DDBJ whole genome shotgun (WGS) entry which is preliminary data.</text>
</comment>
<dbReference type="AlphaFoldDB" id="E7G834"/>
<proteinExistence type="predicted"/>
<dbReference type="Proteomes" id="UP000003157">
    <property type="component" value="Unassembled WGS sequence"/>
</dbReference>
<keyword evidence="1" id="KW-0175">Coiled coil</keyword>
<gene>
    <name evidence="4" type="ORF">HMPREF9488_00922</name>
    <name evidence="3" type="ORF">HMPREF9488_02349</name>
    <name evidence="2" type="ORF">HMPREF9488_03829</name>
</gene>
<evidence type="ECO:0000313" key="5">
    <source>
        <dbReference type="Proteomes" id="UP000003157"/>
    </source>
</evidence>
<protein>
    <submittedName>
        <fullName evidence="4">Uncharacterized protein</fullName>
    </submittedName>
</protein>
<name>E7G834_9FIRM</name>
<accession>E7G834</accession>
<sequence length="84" mass="10053">MENKDNDLTKDDLLECSSLIHLKIHELDSSLESLKITLQELEETRYKEDKTLKNAKELYETVLEECEKYSKLYKKNVNLYLIER</sequence>
<keyword evidence="5" id="KW-1185">Reference proteome</keyword>
<evidence type="ECO:0000256" key="1">
    <source>
        <dbReference type="SAM" id="Coils"/>
    </source>
</evidence>
<dbReference type="EMBL" id="ADKX01000064">
    <property type="protein sequence ID" value="EFW02912.1"/>
    <property type="molecule type" value="Genomic_DNA"/>
</dbReference>
<reference evidence="4 5" key="1">
    <citation type="submission" date="2010-12" db="EMBL/GenBank/DDBJ databases">
        <title>The Genome Sequence of Coprobacillus sp. strain 29_1.</title>
        <authorList>
            <consortium name="The Broad Institute Genome Sequencing Platform"/>
            <person name="Earl A."/>
            <person name="Ward D."/>
            <person name="Feldgarden M."/>
            <person name="Gevers D."/>
            <person name="Daigneault M."/>
            <person name="Sibley C.D."/>
            <person name="White A."/>
            <person name="Strauss J."/>
            <person name="Allen-Vercoe E."/>
            <person name="Young S.K."/>
            <person name="Zeng Q."/>
            <person name="Gargeya S."/>
            <person name="Fitzgerald M."/>
            <person name="Haas B."/>
            <person name="Abouelleil A."/>
            <person name="Alvarado L."/>
            <person name="Arachchi H.M."/>
            <person name="Berlin A."/>
            <person name="Brown A."/>
            <person name="Chapman S.B."/>
            <person name="Chen Z."/>
            <person name="Dunbar C."/>
            <person name="Freedman E."/>
            <person name="Gearin G."/>
            <person name="Gellesch M."/>
            <person name="Goldberg J."/>
            <person name="Griggs A."/>
            <person name="Gujja S."/>
            <person name="Heilman E."/>
            <person name="Heiman D."/>
            <person name="Howarth C."/>
            <person name="Larson L."/>
            <person name="Lui A."/>
            <person name="MacDonald P.J.P."/>
            <person name="Mehta T."/>
            <person name="Montmayeur A."/>
            <person name="Murphy C."/>
            <person name="Neiman D."/>
            <person name="Pearson M."/>
            <person name="Priest M."/>
            <person name="Roberts A."/>
            <person name="Saif S."/>
            <person name="Shea T."/>
            <person name="Shenoy N."/>
            <person name="Sisk P."/>
            <person name="Stolte C."/>
            <person name="Sykes S."/>
            <person name="White J."/>
            <person name="Yandava C."/>
            <person name="Nusbaum C."/>
            <person name="Birren B."/>
        </authorList>
    </citation>
    <scope>NUCLEOTIDE SEQUENCE [LARGE SCALE GENOMIC DNA]</scope>
    <source>
        <strain evidence="4 5">29_1</strain>
    </source>
</reference>
<dbReference type="GeneID" id="78231645"/>
<dbReference type="RefSeq" id="WP_008788038.1">
    <property type="nucleotide sequence ID" value="NZ_AKCB01000009.1"/>
</dbReference>
<feature type="coiled-coil region" evidence="1">
    <location>
        <begin position="24"/>
        <end position="72"/>
    </location>
</feature>
<evidence type="ECO:0000313" key="2">
    <source>
        <dbReference type="EMBL" id="EFW02912.1"/>
    </source>
</evidence>
<evidence type="ECO:0000313" key="3">
    <source>
        <dbReference type="EMBL" id="EFW04405.1"/>
    </source>
</evidence>
<dbReference type="HOGENOM" id="CLU_2521884_0_0_9"/>